<reference evidence="1 4" key="2">
    <citation type="submission" date="2019-06" db="EMBL/GenBank/DDBJ databases">
        <title>Whole genome shotgun sequence of Brevibacillus agri NBRC 15538.</title>
        <authorList>
            <person name="Hosoyama A."/>
            <person name="Uohara A."/>
            <person name="Ohji S."/>
            <person name="Ichikawa N."/>
        </authorList>
    </citation>
    <scope>NUCLEOTIDE SEQUENCE [LARGE SCALE GENOMIC DNA]</scope>
    <source>
        <strain evidence="1 4">NBRC 15538</strain>
    </source>
</reference>
<dbReference type="Gene3D" id="3.30.1490.300">
    <property type="match status" value="1"/>
</dbReference>
<evidence type="ECO:0000313" key="4">
    <source>
        <dbReference type="Proteomes" id="UP000317180"/>
    </source>
</evidence>
<keyword evidence="4" id="KW-1185">Reference proteome</keyword>
<dbReference type="InterPro" id="IPR050696">
    <property type="entry name" value="FtsA/MreB"/>
</dbReference>
<dbReference type="EMBL" id="BJOD01000016">
    <property type="protein sequence ID" value="GED25783.1"/>
    <property type="molecule type" value="Genomic_DNA"/>
</dbReference>
<sequence>MGVHLPFLPSKKRIGITIEDDGIRVVETSQNAGAVQVHQMGMIPLERGLLVGGKIMNQQALEQQLSAAKNQLLLSGNKVCLAVPSSFVVIRKIALPRVPDKEVRPLIEIELESSVHLPFSRPYFDYYKLPKNNVWALPNQFSAEKLGSGEEEQYLVIAAPGELIDQYLSLLKVLRLEATSVDIEPLALHRLLTSGGMELSRNMLVVQLGVRSINVGIFEGDIPEFLRNIPLDLENYKNSADENEPSTKELLQFLERRSAFSNFAEELARELERVINFYQFSLKNGIVKLDTMYLTGDFPDLDKMVRFLRERLPQLKIAPLPLEHIEHVGANQAMLQAFSVALGLSLRG</sequence>
<organism evidence="2 3">
    <name type="scientific">Brevibacillus agri</name>
    <dbReference type="NCBI Taxonomy" id="51101"/>
    <lineage>
        <taxon>Bacteria</taxon>
        <taxon>Bacillati</taxon>
        <taxon>Bacillota</taxon>
        <taxon>Bacilli</taxon>
        <taxon>Bacillales</taxon>
        <taxon>Paenibacillaceae</taxon>
        <taxon>Brevibacillus</taxon>
    </lineage>
</organism>
<evidence type="ECO:0000313" key="2">
    <source>
        <dbReference type="EMBL" id="RNB54920.1"/>
    </source>
</evidence>
<dbReference type="SUPFAM" id="SSF53067">
    <property type="entry name" value="Actin-like ATPase domain"/>
    <property type="match status" value="1"/>
</dbReference>
<dbReference type="InterPro" id="IPR005883">
    <property type="entry name" value="PilM"/>
</dbReference>
<dbReference type="CDD" id="cd24049">
    <property type="entry name" value="ASKHA_NBD_PilM"/>
    <property type="match status" value="1"/>
</dbReference>
<gene>
    <name evidence="1" type="ORF">BAG01nite_18850</name>
    <name evidence="2" type="ORF">EB820_12595</name>
</gene>
<accession>A0A3M8AUV1</accession>
<dbReference type="InterPro" id="IPR043129">
    <property type="entry name" value="ATPase_NBD"/>
</dbReference>
<dbReference type="EMBL" id="RHHN01000037">
    <property type="protein sequence ID" value="RNB54920.1"/>
    <property type="molecule type" value="Genomic_DNA"/>
</dbReference>
<dbReference type="Gene3D" id="3.30.420.40">
    <property type="match status" value="2"/>
</dbReference>
<dbReference type="OrthoDB" id="2690797at2"/>
<evidence type="ECO:0000313" key="3">
    <source>
        <dbReference type="Proteomes" id="UP000276178"/>
    </source>
</evidence>
<dbReference type="PANTHER" id="PTHR32432:SF3">
    <property type="entry name" value="ETHANOLAMINE UTILIZATION PROTEIN EUTJ"/>
    <property type="match status" value="1"/>
</dbReference>
<evidence type="ECO:0000313" key="1">
    <source>
        <dbReference type="EMBL" id="GED25783.1"/>
    </source>
</evidence>
<dbReference type="RefSeq" id="WP_005830877.1">
    <property type="nucleotide sequence ID" value="NZ_BJOD01000016.1"/>
</dbReference>
<protein>
    <submittedName>
        <fullName evidence="2">Pilus assembly protein PilM</fullName>
    </submittedName>
</protein>
<dbReference type="Proteomes" id="UP000276178">
    <property type="component" value="Unassembled WGS sequence"/>
</dbReference>
<name>A0A3M8AUV1_9BACL</name>
<dbReference type="Proteomes" id="UP000317180">
    <property type="component" value="Unassembled WGS sequence"/>
</dbReference>
<dbReference type="PANTHER" id="PTHR32432">
    <property type="entry name" value="CELL DIVISION PROTEIN FTSA-RELATED"/>
    <property type="match status" value="1"/>
</dbReference>
<reference evidence="2 3" key="1">
    <citation type="submission" date="2018-10" db="EMBL/GenBank/DDBJ databases">
        <title>Phylogenomics of Brevibacillus.</title>
        <authorList>
            <person name="Dunlap C."/>
        </authorList>
    </citation>
    <scope>NUCLEOTIDE SEQUENCE [LARGE SCALE GENOMIC DNA]</scope>
    <source>
        <strain evidence="2 3">NRRL NRS 1219</strain>
    </source>
</reference>
<dbReference type="GeneID" id="82813493"/>
<dbReference type="Pfam" id="PF11104">
    <property type="entry name" value="PilM_2"/>
    <property type="match status" value="1"/>
</dbReference>
<dbReference type="AlphaFoldDB" id="A0A3M8AUV1"/>
<comment type="caution">
    <text evidence="2">The sequence shown here is derived from an EMBL/GenBank/DDBJ whole genome shotgun (WGS) entry which is preliminary data.</text>
</comment>
<proteinExistence type="predicted"/>